<dbReference type="Proteomes" id="UP000662259">
    <property type="component" value="Unassembled WGS sequence"/>
</dbReference>
<organism evidence="2 3">
    <name type="scientific">Rhizobium leguminosarum bv. viciae</name>
    <dbReference type="NCBI Taxonomy" id="387"/>
    <lineage>
        <taxon>Bacteria</taxon>
        <taxon>Pseudomonadati</taxon>
        <taxon>Pseudomonadota</taxon>
        <taxon>Alphaproteobacteria</taxon>
        <taxon>Hyphomicrobiales</taxon>
        <taxon>Rhizobiaceae</taxon>
        <taxon>Rhizobium/Agrobacterium group</taxon>
        <taxon>Rhizobium</taxon>
    </lineage>
</organism>
<sequence>MKWPTRAAQRSQIATALKNHSKNVRSLPGVADPLALDTLAMQFVASLRREDYYAHVQRKKLLADRADPNNARFDAERAVAYHVQNKDYEEAIWLVFLMTHLARPSDTGWLRLKDIYGGRGSGTWTWKVVSANPKAFSDWVYQNSKAIRGKFGNHRKYESLEKGTKREFATVLKTYIALVGPSQVSFFAQGVREAGNSPGIIFDDLYRKLDAVLSFGRLAKFDYLALIGRYGLAPISPGSAYLNGATGPASGARLLFLGGPNAAASPKDLQTWLDELDSSLHVGMAVMEDALCNWQKSHRNFVHFKG</sequence>
<accession>A0A8I2KFC8</accession>
<dbReference type="EMBL" id="WIEZ01000002">
    <property type="protein sequence ID" value="NKM44309.1"/>
    <property type="molecule type" value="Genomic_DNA"/>
</dbReference>
<dbReference type="Pfam" id="PF18746">
    <property type="entry name" value="aGPT-Pplase3"/>
    <property type="match status" value="1"/>
</dbReference>
<dbReference type="InterPro" id="IPR041271">
    <property type="entry name" value="AGPT-Pplase3"/>
</dbReference>
<reference evidence="2" key="1">
    <citation type="submission" date="2019-10" db="EMBL/GenBank/DDBJ databases">
        <title>Rhizobium leguminosarum symbiovar viciae collection.</title>
        <authorList>
            <person name="Boivin S."/>
            <person name="Lepetit M."/>
        </authorList>
    </citation>
    <scope>NUCLEOTIDE SEQUENCE</scope>
    <source>
        <strain evidence="2">L143</strain>
    </source>
</reference>
<proteinExistence type="predicted"/>
<name>A0A8I2KFC8_RHILV</name>
<feature type="domain" description="Alpha-glutamyl/putrescinyl thymine pyrophosphorylase clade 3" evidence="1">
    <location>
        <begin position="36"/>
        <end position="306"/>
    </location>
</feature>
<dbReference type="RefSeq" id="WP_168275142.1">
    <property type="nucleotide sequence ID" value="NZ_WIEZ01000002.1"/>
</dbReference>
<protein>
    <recommendedName>
        <fullName evidence="1">Alpha-glutamyl/putrescinyl thymine pyrophosphorylase clade 3 domain-containing protein</fullName>
    </recommendedName>
</protein>
<evidence type="ECO:0000313" key="2">
    <source>
        <dbReference type="EMBL" id="NKM44309.1"/>
    </source>
</evidence>
<evidence type="ECO:0000313" key="3">
    <source>
        <dbReference type="Proteomes" id="UP000662259"/>
    </source>
</evidence>
<comment type="caution">
    <text evidence="2">The sequence shown here is derived from an EMBL/GenBank/DDBJ whole genome shotgun (WGS) entry which is preliminary data.</text>
</comment>
<dbReference type="AlphaFoldDB" id="A0A8I2KFC8"/>
<evidence type="ECO:0000259" key="1">
    <source>
        <dbReference type="Pfam" id="PF18746"/>
    </source>
</evidence>
<gene>
    <name evidence="2" type="ORF">GFL91_04755</name>
</gene>